<dbReference type="GO" id="GO:0006226">
    <property type="term" value="P:dUMP biosynthetic process"/>
    <property type="evidence" value="ECO:0007669"/>
    <property type="project" value="InterPro"/>
</dbReference>
<accession>A0A0F9PSP6</accession>
<dbReference type="PANTHER" id="PTHR11241:SF0">
    <property type="entry name" value="DEOXYURIDINE 5'-TRIPHOSPHATE NUCLEOTIDOHYDROLASE"/>
    <property type="match status" value="1"/>
</dbReference>
<evidence type="ECO:0000256" key="1">
    <source>
        <dbReference type="ARBA" id="ARBA00006581"/>
    </source>
</evidence>
<dbReference type="Gene3D" id="2.70.40.10">
    <property type="match status" value="1"/>
</dbReference>
<dbReference type="SUPFAM" id="SSF51283">
    <property type="entry name" value="dUTPase-like"/>
    <property type="match status" value="1"/>
</dbReference>
<keyword evidence="4" id="KW-0546">Nucleotide metabolism</keyword>
<dbReference type="GO" id="GO:0004519">
    <property type="term" value="F:endonuclease activity"/>
    <property type="evidence" value="ECO:0007669"/>
    <property type="project" value="InterPro"/>
</dbReference>
<dbReference type="GO" id="GO:0004170">
    <property type="term" value="F:dUTP diphosphatase activity"/>
    <property type="evidence" value="ECO:0007669"/>
    <property type="project" value="UniProtKB-EC"/>
</dbReference>
<dbReference type="CDD" id="cd07557">
    <property type="entry name" value="trimeric_dUTPase"/>
    <property type="match status" value="1"/>
</dbReference>
<dbReference type="PROSITE" id="PS50819">
    <property type="entry name" value="INTEIN_ENDONUCLEASE"/>
    <property type="match status" value="1"/>
</dbReference>
<dbReference type="InterPro" id="IPR008181">
    <property type="entry name" value="dUTPase"/>
</dbReference>
<proteinExistence type="inferred from homology"/>
<dbReference type="Pfam" id="PF00692">
    <property type="entry name" value="dUTPase"/>
    <property type="match status" value="1"/>
</dbReference>
<dbReference type="InterPro" id="IPR029054">
    <property type="entry name" value="dUTPase-like"/>
</dbReference>
<evidence type="ECO:0000256" key="2">
    <source>
        <dbReference type="ARBA" id="ARBA00012379"/>
    </source>
</evidence>
<dbReference type="Gene3D" id="3.10.28.10">
    <property type="entry name" value="Homing endonucleases"/>
    <property type="match status" value="1"/>
</dbReference>
<dbReference type="PANTHER" id="PTHR11241">
    <property type="entry name" value="DEOXYURIDINE 5'-TRIPHOSPHATE NUCLEOTIDOHYDROLASE"/>
    <property type="match status" value="1"/>
</dbReference>
<dbReference type="EC" id="3.6.1.23" evidence="2"/>
<evidence type="ECO:0000313" key="6">
    <source>
        <dbReference type="EMBL" id="KKN34725.1"/>
    </source>
</evidence>
<gene>
    <name evidence="6" type="ORF">LCGC14_0790690</name>
</gene>
<dbReference type="InterPro" id="IPR004042">
    <property type="entry name" value="Intein_endonuc_central"/>
</dbReference>
<sequence length="424" mass="48069">MTIVSNYDTDIISIGSHKIFDIVCDYGVSDKCRGQFKKEFRTIVRDRKMNNGKDICLYCSRSLKFNGRNNPNMRYNLDDNYFSVIDDEIKSYILGLIASDGSITSSTITIALHYKDVSILYRIRDILCTELKVGHKHCGLRFISLCSSKMVVDVCKHLNIHQGKKSYTVDMPSFSSDSLAWAFIRGYFDGDGHVSDPVKNKKRYPVCGITTSSESMLNKLDNIIDIAHSISDNKIEFSHNNAIDFLSKIYDSASIYMNRKRDLYLDWSCWVPSVSGSGTHGRDMLFRWNKSRHDAVAPSKYRASDSGYDLVVLDKIKQVGKIEFYDTGIKILPEFGWYFDLVPRSSLVKYGYMLANSIGIIDRTYTGSILVPLIKVDKSLPNISRGARIVQIIPRQIIHVQFEETDELSNTERGTGGFGSTSLK</sequence>
<evidence type="ECO:0000259" key="5">
    <source>
        <dbReference type="PROSITE" id="PS50819"/>
    </source>
</evidence>
<dbReference type="InterPro" id="IPR036157">
    <property type="entry name" value="dUTPase-like_sf"/>
</dbReference>
<evidence type="ECO:0000256" key="4">
    <source>
        <dbReference type="ARBA" id="ARBA00023080"/>
    </source>
</evidence>
<keyword evidence="3" id="KW-0378">Hydrolase</keyword>
<name>A0A0F9PSP6_9ZZZZ</name>
<dbReference type="InterPro" id="IPR033704">
    <property type="entry name" value="dUTPase_trimeric"/>
</dbReference>
<dbReference type="GO" id="GO:0000287">
    <property type="term" value="F:magnesium ion binding"/>
    <property type="evidence" value="ECO:0007669"/>
    <property type="project" value="InterPro"/>
</dbReference>
<dbReference type="InterPro" id="IPR004860">
    <property type="entry name" value="LAGLIDADG_dom"/>
</dbReference>
<dbReference type="InterPro" id="IPR027434">
    <property type="entry name" value="Homing_endonucl"/>
</dbReference>
<dbReference type="AlphaFoldDB" id="A0A0F9PSP6"/>
<dbReference type="Pfam" id="PF14528">
    <property type="entry name" value="LAGLIDADG_3"/>
    <property type="match status" value="1"/>
</dbReference>
<comment type="caution">
    <text evidence="6">The sequence shown here is derived from an EMBL/GenBank/DDBJ whole genome shotgun (WGS) entry which is preliminary data.</text>
</comment>
<dbReference type="EMBL" id="LAZR01002088">
    <property type="protein sequence ID" value="KKN34725.1"/>
    <property type="molecule type" value="Genomic_DNA"/>
</dbReference>
<feature type="domain" description="DOD-type homing endonuclease" evidence="5">
    <location>
        <begin position="93"/>
        <end position="232"/>
    </location>
</feature>
<protein>
    <recommendedName>
        <fullName evidence="2">dUTP diphosphatase</fullName>
        <ecNumber evidence="2">3.6.1.23</ecNumber>
    </recommendedName>
</protein>
<dbReference type="GO" id="GO:0046081">
    <property type="term" value="P:dUTP catabolic process"/>
    <property type="evidence" value="ECO:0007669"/>
    <property type="project" value="InterPro"/>
</dbReference>
<comment type="similarity">
    <text evidence="1">Belongs to the dUTPase family.</text>
</comment>
<evidence type="ECO:0000256" key="3">
    <source>
        <dbReference type="ARBA" id="ARBA00022801"/>
    </source>
</evidence>
<dbReference type="SUPFAM" id="SSF55608">
    <property type="entry name" value="Homing endonucleases"/>
    <property type="match status" value="2"/>
</dbReference>
<organism evidence="6">
    <name type="scientific">marine sediment metagenome</name>
    <dbReference type="NCBI Taxonomy" id="412755"/>
    <lineage>
        <taxon>unclassified sequences</taxon>
        <taxon>metagenomes</taxon>
        <taxon>ecological metagenomes</taxon>
    </lineage>
</organism>
<reference evidence="6" key="1">
    <citation type="journal article" date="2015" name="Nature">
        <title>Complex archaea that bridge the gap between prokaryotes and eukaryotes.</title>
        <authorList>
            <person name="Spang A."/>
            <person name="Saw J.H."/>
            <person name="Jorgensen S.L."/>
            <person name="Zaremba-Niedzwiedzka K."/>
            <person name="Martijn J."/>
            <person name="Lind A.E."/>
            <person name="van Eijk R."/>
            <person name="Schleper C."/>
            <person name="Guy L."/>
            <person name="Ettema T.J."/>
        </authorList>
    </citation>
    <scope>NUCLEOTIDE SEQUENCE</scope>
</reference>